<reference evidence="2 3" key="1">
    <citation type="submission" date="2019-05" db="EMBL/GenBank/DDBJ databases">
        <title>Another draft genome of Portunus trituberculatus and its Hox gene families provides insights of decapod evolution.</title>
        <authorList>
            <person name="Jeong J.-H."/>
            <person name="Song I."/>
            <person name="Kim S."/>
            <person name="Choi T."/>
            <person name="Kim D."/>
            <person name="Ryu S."/>
            <person name="Kim W."/>
        </authorList>
    </citation>
    <scope>NUCLEOTIDE SEQUENCE [LARGE SCALE GENOMIC DNA]</scope>
    <source>
        <tissue evidence="2">Muscle</tissue>
    </source>
</reference>
<feature type="compositionally biased region" description="Low complexity" evidence="1">
    <location>
        <begin position="86"/>
        <end position="99"/>
    </location>
</feature>
<gene>
    <name evidence="2" type="ORF">E2C01_010415</name>
</gene>
<organism evidence="2 3">
    <name type="scientific">Portunus trituberculatus</name>
    <name type="common">Swimming crab</name>
    <name type="synonym">Neptunus trituberculatus</name>
    <dbReference type="NCBI Taxonomy" id="210409"/>
    <lineage>
        <taxon>Eukaryota</taxon>
        <taxon>Metazoa</taxon>
        <taxon>Ecdysozoa</taxon>
        <taxon>Arthropoda</taxon>
        <taxon>Crustacea</taxon>
        <taxon>Multicrustacea</taxon>
        <taxon>Malacostraca</taxon>
        <taxon>Eumalacostraca</taxon>
        <taxon>Eucarida</taxon>
        <taxon>Decapoda</taxon>
        <taxon>Pleocyemata</taxon>
        <taxon>Brachyura</taxon>
        <taxon>Eubrachyura</taxon>
        <taxon>Portunoidea</taxon>
        <taxon>Portunidae</taxon>
        <taxon>Portuninae</taxon>
        <taxon>Portunus</taxon>
    </lineage>
</organism>
<accession>A0A5B7D8E6</accession>
<proteinExistence type="predicted"/>
<feature type="region of interest" description="Disordered" evidence="1">
    <location>
        <begin position="83"/>
        <end position="102"/>
    </location>
</feature>
<dbReference type="Proteomes" id="UP000324222">
    <property type="component" value="Unassembled WGS sequence"/>
</dbReference>
<evidence type="ECO:0000256" key="1">
    <source>
        <dbReference type="SAM" id="MobiDB-lite"/>
    </source>
</evidence>
<evidence type="ECO:0000313" key="3">
    <source>
        <dbReference type="Proteomes" id="UP000324222"/>
    </source>
</evidence>
<dbReference type="EMBL" id="VSRR010000599">
    <property type="protein sequence ID" value="MPC17554.1"/>
    <property type="molecule type" value="Genomic_DNA"/>
</dbReference>
<keyword evidence="3" id="KW-1185">Reference proteome</keyword>
<protein>
    <submittedName>
        <fullName evidence="2">Uncharacterized protein</fullName>
    </submittedName>
</protein>
<comment type="caution">
    <text evidence="2">The sequence shown here is derived from an EMBL/GenBank/DDBJ whole genome shotgun (WGS) entry which is preliminary data.</text>
</comment>
<dbReference type="AlphaFoldDB" id="A0A5B7D8E6"/>
<evidence type="ECO:0000313" key="2">
    <source>
        <dbReference type="EMBL" id="MPC17554.1"/>
    </source>
</evidence>
<sequence length="137" mass="15599">MKTRLSSEGIKCTKRLRVKHVSALHEQQEEVLPAKEERDRVRERGGGERLITFLNFYLWHSRKRLGVTHTLIIHGSAALRRRGHHYTGSSGRRSSTASRNPITHVRKFSVSSTKGSELKFKQQSGRGALGCIMHEQV</sequence>
<name>A0A5B7D8E6_PORTR</name>